<dbReference type="Pfam" id="PF18088">
    <property type="entry name" value="Glyco_H_20C_C"/>
    <property type="match status" value="1"/>
</dbReference>
<dbReference type="InterPro" id="IPR017853">
    <property type="entry name" value="GH"/>
</dbReference>
<evidence type="ECO:0000259" key="4">
    <source>
        <dbReference type="Pfam" id="PF18088"/>
    </source>
</evidence>
<reference evidence="5 6" key="1">
    <citation type="submission" date="2019-01" db="EMBL/GenBank/DDBJ databases">
        <authorList>
            <consortium name="Pathogen Informatics"/>
        </authorList>
    </citation>
    <scope>NUCLEOTIDE SEQUENCE [LARGE SCALE GENOMIC DNA]</scope>
    <source>
        <strain evidence="5 6">NCTC10172</strain>
    </source>
</reference>
<dbReference type="InterPro" id="IPR041063">
    <property type="entry name" value="Glyco_H_20C_C"/>
</dbReference>
<evidence type="ECO:0000259" key="3">
    <source>
        <dbReference type="Pfam" id="PF00728"/>
    </source>
</evidence>
<evidence type="ECO:0000313" key="5">
    <source>
        <dbReference type="EMBL" id="VEU82411.1"/>
    </source>
</evidence>
<dbReference type="GO" id="GO:0005975">
    <property type="term" value="P:carbohydrate metabolic process"/>
    <property type="evidence" value="ECO:0007669"/>
    <property type="project" value="InterPro"/>
</dbReference>
<dbReference type="PANTHER" id="PTHR21040:SF8">
    <property type="entry name" value="BCDNA.GH04120"/>
    <property type="match status" value="1"/>
</dbReference>
<dbReference type="RefSeq" id="WP_035369506.1">
    <property type="nucleotide sequence ID" value="NZ_LR215050.1"/>
</dbReference>
<dbReference type="Gene3D" id="3.20.20.80">
    <property type="entry name" value="Glycosidases"/>
    <property type="match status" value="1"/>
</dbReference>
<dbReference type="Proteomes" id="UP000290909">
    <property type="component" value="Chromosome"/>
</dbReference>
<feature type="domain" description="Glycoside Hydrolase 20C C-terminal" evidence="4">
    <location>
        <begin position="402"/>
        <end position="545"/>
    </location>
</feature>
<evidence type="ECO:0000313" key="6">
    <source>
        <dbReference type="Proteomes" id="UP000290909"/>
    </source>
</evidence>
<protein>
    <submittedName>
        <fullName evidence="5">N-acetyl-beta-hexosaminidase</fullName>
    </submittedName>
</protein>
<sequence>MEKLLEKLNIKHQVTKFIESNETVLEGHTLYYKNIPSALYLLNHYNHHGTIVKDDGFKVKGTMIDLSRNAVFKLTYFKSVILRQALLGYNEIWLYMEDIYELEDYKKFGYLRGKYSLKDIRELDQYASELGVTLVPCIQTLGHMGQFLKWPGSGKYRDQSDVLIISDDTYKFIEAMITFCKSAFKTPKIHVGMDETFGFALGRYYKVNGYKNPEDLFLNHLQNVYNIAKKMGYGEVCIWSDMFFRHRSKANYYYDLEIQFEDDFINRIPKDITLVYWDYYSKDENIYRGMIQNHQKMNRKVIMASGTWIWTKLFYDQNKTLSTATHAIKMSQENNVQEIIFTQWNDDGAYCDYESSFLGLFDVNQVIDESINENYLEKIKCKSYSVLKTASNINALGYEPVLLLWDDLLLGIYLNNHVGYDYHLLTPMLENTIEFIKEAEKTNYNHLICIAKLLKNKLALRKILLEGYFETKNFDGAKEELNEMRKNLIDVVESFEKNWNERNKMFGLEVIQNRLFSQLRRIDTYESLVNNYHFDEKLEFLEEKLEKDPWNNVKFIDVALSSKQ</sequence>
<dbReference type="InterPro" id="IPR015883">
    <property type="entry name" value="Glyco_hydro_20_cat"/>
</dbReference>
<dbReference type="CDD" id="cd06565">
    <property type="entry name" value="GH20_GcnA-like"/>
    <property type="match status" value="1"/>
</dbReference>
<accession>A0A449BIW8</accession>
<dbReference type="EMBL" id="LR215050">
    <property type="protein sequence ID" value="VEU82411.1"/>
    <property type="molecule type" value="Genomic_DNA"/>
</dbReference>
<dbReference type="InterPro" id="IPR038901">
    <property type="entry name" value="HEXDC-like"/>
</dbReference>
<organism evidence="5 6">
    <name type="scientific">Acholeplasma hippikon</name>
    <dbReference type="NCBI Taxonomy" id="264636"/>
    <lineage>
        <taxon>Bacteria</taxon>
        <taxon>Bacillati</taxon>
        <taxon>Mycoplasmatota</taxon>
        <taxon>Mollicutes</taxon>
        <taxon>Acholeplasmatales</taxon>
        <taxon>Acholeplasmataceae</taxon>
        <taxon>Acholeplasma</taxon>
    </lineage>
</organism>
<evidence type="ECO:0000256" key="1">
    <source>
        <dbReference type="ARBA" id="ARBA00006285"/>
    </source>
</evidence>
<dbReference type="Pfam" id="PF00728">
    <property type="entry name" value="Glyco_hydro_20"/>
    <property type="match status" value="1"/>
</dbReference>
<dbReference type="AlphaFoldDB" id="A0A449BIW8"/>
<name>A0A449BIW8_9MOLU</name>
<keyword evidence="6" id="KW-1185">Reference proteome</keyword>
<dbReference type="STRING" id="1408416.GCA_000702765_00996"/>
<feature type="domain" description="Glycoside hydrolase family 20 catalytic" evidence="3">
    <location>
        <begin position="111"/>
        <end position="337"/>
    </location>
</feature>
<dbReference type="KEGG" id="ahk:NCTC10172_00422"/>
<keyword evidence="2" id="KW-0378">Hydrolase</keyword>
<dbReference type="PANTHER" id="PTHR21040">
    <property type="entry name" value="BCDNA.GH04120"/>
    <property type="match status" value="1"/>
</dbReference>
<gene>
    <name evidence="5" type="ORF">NCTC10172_00422</name>
</gene>
<dbReference type="SUPFAM" id="SSF51445">
    <property type="entry name" value="(Trans)glycosidases"/>
    <property type="match status" value="1"/>
</dbReference>
<dbReference type="Gene3D" id="1.20.120.670">
    <property type="entry name" value="N-acetyl-b-d-glucoasminidase"/>
    <property type="match status" value="1"/>
</dbReference>
<evidence type="ECO:0000256" key="2">
    <source>
        <dbReference type="ARBA" id="ARBA00022801"/>
    </source>
</evidence>
<proteinExistence type="inferred from homology"/>
<dbReference type="GO" id="GO:0004563">
    <property type="term" value="F:beta-N-acetylhexosaminidase activity"/>
    <property type="evidence" value="ECO:0007669"/>
    <property type="project" value="UniProtKB-ARBA"/>
</dbReference>
<comment type="similarity">
    <text evidence="1">Belongs to the glycosyl hydrolase 20 family.</text>
</comment>